<proteinExistence type="predicted"/>
<dbReference type="GO" id="GO:0005524">
    <property type="term" value="F:ATP binding"/>
    <property type="evidence" value="ECO:0007669"/>
    <property type="project" value="UniProtKB-KW"/>
</dbReference>
<dbReference type="Pfam" id="PF01695">
    <property type="entry name" value="IstB_IS21"/>
    <property type="match status" value="1"/>
</dbReference>
<keyword evidence="3" id="KW-1185">Reference proteome</keyword>
<dbReference type="InterPro" id="IPR002611">
    <property type="entry name" value="IstB_ATP-bd"/>
</dbReference>
<dbReference type="Proteomes" id="UP001057753">
    <property type="component" value="Unassembled WGS sequence"/>
</dbReference>
<evidence type="ECO:0000313" key="3">
    <source>
        <dbReference type="Proteomes" id="UP001057753"/>
    </source>
</evidence>
<gene>
    <name evidence="2" type="ORF">HXA33_10035</name>
</gene>
<dbReference type="AlphaFoldDB" id="A0A9Q4B2R2"/>
<protein>
    <submittedName>
        <fullName evidence="2">ATP-binding protein</fullName>
    </submittedName>
</protein>
<accession>A0A9Q4B2R2</accession>
<dbReference type="RefSeq" id="WP_257821381.1">
    <property type="nucleotide sequence ID" value="NZ_JABXYM010000001.1"/>
</dbReference>
<keyword evidence="2" id="KW-0067">ATP-binding</keyword>
<feature type="domain" description="AAA+ ATPase" evidence="1">
    <location>
        <begin position="121"/>
        <end position="250"/>
    </location>
</feature>
<evidence type="ECO:0000313" key="2">
    <source>
        <dbReference type="EMBL" id="MCR6096895.1"/>
    </source>
</evidence>
<comment type="caution">
    <text evidence="2">The sequence shown here is derived from an EMBL/GenBank/DDBJ whole genome shotgun (WGS) entry which is preliminary data.</text>
</comment>
<dbReference type="Gene3D" id="3.40.50.300">
    <property type="entry name" value="P-loop containing nucleotide triphosphate hydrolases"/>
    <property type="match status" value="1"/>
</dbReference>
<dbReference type="PANTHER" id="PTHR30050">
    <property type="entry name" value="CHROMOSOMAL REPLICATION INITIATOR PROTEIN DNAA"/>
    <property type="match status" value="1"/>
</dbReference>
<keyword evidence="2" id="KW-0547">Nucleotide-binding</keyword>
<organism evidence="2 3">
    <name type="scientific">Salipaludibacillus agaradhaerens</name>
    <name type="common">Bacillus agaradhaerens</name>
    <dbReference type="NCBI Taxonomy" id="76935"/>
    <lineage>
        <taxon>Bacteria</taxon>
        <taxon>Bacillati</taxon>
        <taxon>Bacillota</taxon>
        <taxon>Bacilli</taxon>
        <taxon>Bacillales</taxon>
        <taxon>Bacillaceae</taxon>
    </lineage>
</organism>
<dbReference type="InterPro" id="IPR027417">
    <property type="entry name" value="P-loop_NTPase"/>
</dbReference>
<sequence length="266" mass="30545">MKEISQVMSKTTPNMTFIKVESCECGDVELYEMEILLGPKKGEKVVMKKGCECENIQLAKEATEMIARAKNRRLREVFDKHSLISKELQKANLENYKPKTELTDRAKRIAERYIDVFDTDKPRNLLFTGSYGLGKSHLAKSIADGIMSKRYEAIFISVPKLLSRLKASYDRGTEYTELDLIEALNKTDLLVLDDLGAEKSSDWSFEKLFEIVDSRQGMNTIYTTNFTPEDLITKLGERNFSRVMNQDTELIKMDGDNYRLSKFKEG</sequence>
<dbReference type="CDD" id="cd00009">
    <property type="entry name" value="AAA"/>
    <property type="match status" value="1"/>
</dbReference>
<name>A0A9Q4B2R2_SALAG</name>
<dbReference type="InterPro" id="IPR003593">
    <property type="entry name" value="AAA+_ATPase"/>
</dbReference>
<dbReference type="SMART" id="SM00382">
    <property type="entry name" value="AAA"/>
    <property type="match status" value="1"/>
</dbReference>
<evidence type="ECO:0000259" key="1">
    <source>
        <dbReference type="SMART" id="SM00382"/>
    </source>
</evidence>
<dbReference type="PANTHER" id="PTHR30050:SF4">
    <property type="entry name" value="ATP-BINDING PROTEIN RV3427C IN INSERTION SEQUENCE-RELATED"/>
    <property type="match status" value="1"/>
</dbReference>
<dbReference type="GO" id="GO:0006260">
    <property type="term" value="P:DNA replication"/>
    <property type="evidence" value="ECO:0007669"/>
    <property type="project" value="TreeGrafter"/>
</dbReference>
<dbReference type="SUPFAM" id="SSF52540">
    <property type="entry name" value="P-loop containing nucleoside triphosphate hydrolases"/>
    <property type="match status" value="1"/>
</dbReference>
<dbReference type="EMBL" id="JABXYM010000001">
    <property type="protein sequence ID" value="MCR6096895.1"/>
    <property type="molecule type" value="Genomic_DNA"/>
</dbReference>
<reference evidence="2" key="1">
    <citation type="submission" date="2020-06" db="EMBL/GenBank/DDBJ databases">
        <title>Insight into the genomes of haloalkaliphilic bacilli from Kenyan soda lakes.</title>
        <authorList>
            <person name="Mwirichia R."/>
            <person name="Villamizar G.C."/>
            <person name="Poehlein A."/>
            <person name="Mugweru J."/>
            <person name="Kipnyargis A."/>
            <person name="Kiplimo D."/>
            <person name="Orwa P."/>
            <person name="Daniel R."/>
        </authorList>
    </citation>
    <scope>NUCLEOTIDE SEQUENCE</scope>
    <source>
        <strain evidence="2">B1096_S55</strain>
    </source>
</reference>